<dbReference type="Gene3D" id="1.10.510.10">
    <property type="entry name" value="Transferase(Phosphotransferase) domain 1"/>
    <property type="match status" value="1"/>
</dbReference>
<dbReference type="InterPro" id="IPR000719">
    <property type="entry name" value="Prot_kinase_dom"/>
</dbReference>
<keyword evidence="2" id="KW-0418">Kinase</keyword>
<reference evidence="2" key="1">
    <citation type="submission" date="2013-07" db="EMBL/GenBank/DDBJ databases">
        <title>The Genome Sequence of Cryptococcus dejecticola CBS10117.</title>
        <authorList>
            <consortium name="The Broad Institute Genome Sequencing Platform"/>
            <person name="Cuomo C."/>
            <person name="Litvintseva A."/>
            <person name="Chen Y."/>
            <person name="Heitman J."/>
            <person name="Sun S."/>
            <person name="Springer D."/>
            <person name="Dromer F."/>
            <person name="Young S.K."/>
            <person name="Zeng Q."/>
            <person name="Gargeya S."/>
            <person name="Fitzgerald M."/>
            <person name="Abouelleil A."/>
            <person name="Alvarado L."/>
            <person name="Berlin A.M."/>
            <person name="Chapman S.B."/>
            <person name="Dewar J."/>
            <person name="Goldberg J."/>
            <person name="Griggs A."/>
            <person name="Gujja S."/>
            <person name="Hansen M."/>
            <person name="Howarth C."/>
            <person name="Imamovic A."/>
            <person name="Larimer J."/>
            <person name="McCowan C."/>
            <person name="Murphy C."/>
            <person name="Pearson M."/>
            <person name="Priest M."/>
            <person name="Roberts A."/>
            <person name="Saif S."/>
            <person name="Shea T."/>
            <person name="Sykes S."/>
            <person name="Wortman J."/>
            <person name="Nusbaum C."/>
            <person name="Birren B."/>
        </authorList>
    </citation>
    <scope>NUCLEOTIDE SEQUENCE [LARGE SCALE GENOMIC DNA]</scope>
    <source>
        <strain evidence="2">CBS 10117</strain>
    </source>
</reference>
<evidence type="ECO:0000313" key="4">
    <source>
        <dbReference type="Proteomes" id="UP000078595"/>
    </source>
</evidence>
<evidence type="ECO:0000313" key="2">
    <source>
        <dbReference type="EMBL" id="OBR84167.1"/>
    </source>
</evidence>
<dbReference type="GO" id="GO:0007165">
    <property type="term" value="P:signal transduction"/>
    <property type="evidence" value="ECO:0007669"/>
    <property type="project" value="TreeGrafter"/>
</dbReference>
<keyword evidence="4" id="KW-1185">Reference proteome</keyword>
<reference evidence="3" key="2">
    <citation type="submission" date="2013-07" db="EMBL/GenBank/DDBJ databases">
        <authorList>
            <consortium name="The Broad Institute Genome Sequencing Platform"/>
            <person name="Cuomo C."/>
            <person name="Litvintseva A."/>
            <person name="Chen Y."/>
            <person name="Heitman J."/>
            <person name="Sun S."/>
            <person name="Springer D."/>
            <person name="Dromer F."/>
            <person name="Young S.K."/>
            <person name="Zeng Q."/>
            <person name="Gargeya S."/>
            <person name="Fitzgerald M."/>
            <person name="Abouelleil A."/>
            <person name="Alvarado L."/>
            <person name="Berlin A.M."/>
            <person name="Chapman S.B."/>
            <person name="Dewar J."/>
            <person name="Goldberg J."/>
            <person name="Griggs A."/>
            <person name="Gujja S."/>
            <person name="Hansen M."/>
            <person name="Howarth C."/>
            <person name="Imamovic A."/>
            <person name="Larimer J."/>
            <person name="McCowan C."/>
            <person name="Murphy C."/>
            <person name="Pearson M."/>
            <person name="Priest M."/>
            <person name="Roberts A."/>
            <person name="Saif S."/>
            <person name="Shea T."/>
            <person name="Sykes S."/>
            <person name="Wortman J."/>
            <person name="Nusbaum C."/>
            <person name="Birren B."/>
        </authorList>
    </citation>
    <scope>NUCLEOTIDE SEQUENCE</scope>
    <source>
        <strain evidence="3">CBS 10117</strain>
    </source>
</reference>
<dbReference type="OrthoDB" id="2564275at2759"/>
<name>A0A1A6A278_9TREE</name>
<dbReference type="SUPFAM" id="SSF56112">
    <property type="entry name" value="Protein kinase-like (PK-like)"/>
    <property type="match status" value="1"/>
</dbReference>
<protein>
    <submittedName>
        <fullName evidence="2">Serine/threonine protein kinase</fullName>
    </submittedName>
</protein>
<dbReference type="InterPro" id="IPR050167">
    <property type="entry name" value="Ser_Thr_protein_kinase"/>
</dbReference>
<dbReference type="PROSITE" id="PS50011">
    <property type="entry name" value="PROTEIN_KINASE_DOM"/>
    <property type="match status" value="1"/>
</dbReference>
<dbReference type="GO" id="GO:0004674">
    <property type="term" value="F:protein serine/threonine kinase activity"/>
    <property type="evidence" value="ECO:0007669"/>
    <property type="project" value="UniProtKB-KW"/>
</dbReference>
<keyword evidence="2" id="KW-0723">Serine/threonine-protein kinase</keyword>
<accession>A0A1A6A278</accession>
<reference evidence="3" key="3">
    <citation type="submission" date="2024-02" db="EMBL/GenBank/DDBJ databases">
        <title>Comparative genomics of Cryptococcus and Kwoniella reveals pathogenesis evolution and contrasting modes of karyotype evolution via chromosome fusion or intercentromeric recombination.</title>
        <authorList>
            <person name="Coelho M.A."/>
            <person name="David-Palma M."/>
            <person name="Shea T."/>
            <person name="Bowers K."/>
            <person name="McGinley-Smith S."/>
            <person name="Mohammad A.W."/>
            <person name="Gnirke A."/>
            <person name="Yurkov A.M."/>
            <person name="Nowrousian M."/>
            <person name="Sun S."/>
            <person name="Cuomo C.A."/>
            <person name="Heitman J."/>
        </authorList>
    </citation>
    <scope>NUCLEOTIDE SEQUENCE</scope>
    <source>
        <strain evidence="3">CBS 10117</strain>
    </source>
</reference>
<dbReference type="Pfam" id="PF00069">
    <property type="entry name" value="Pkinase"/>
    <property type="match status" value="1"/>
</dbReference>
<dbReference type="KEGG" id="kdj:28968723"/>
<dbReference type="AlphaFoldDB" id="A0A1A6A278"/>
<dbReference type="CDD" id="cd00180">
    <property type="entry name" value="PKc"/>
    <property type="match status" value="1"/>
</dbReference>
<evidence type="ECO:0000313" key="3">
    <source>
        <dbReference type="EMBL" id="WWC62936.1"/>
    </source>
</evidence>
<dbReference type="PANTHER" id="PTHR23257:SF963">
    <property type="entry name" value="AT08303P"/>
    <property type="match status" value="1"/>
</dbReference>
<organism evidence="2">
    <name type="scientific">Kwoniella dejecticola CBS 10117</name>
    <dbReference type="NCBI Taxonomy" id="1296121"/>
    <lineage>
        <taxon>Eukaryota</taxon>
        <taxon>Fungi</taxon>
        <taxon>Dikarya</taxon>
        <taxon>Basidiomycota</taxon>
        <taxon>Agaricomycotina</taxon>
        <taxon>Tremellomycetes</taxon>
        <taxon>Tremellales</taxon>
        <taxon>Cryptococcaceae</taxon>
        <taxon>Kwoniella</taxon>
    </lineage>
</organism>
<dbReference type="GeneID" id="28968723"/>
<dbReference type="PANTHER" id="PTHR23257">
    <property type="entry name" value="SERINE-THREONINE PROTEIN KINASE"/>
    <property type="match status" value="1"/>
</dbReference>
<dbReference type="Proteomes" id="UP000078595">
    <property type="component" value="Chromosome 6"/>
</dbReference>
<dbReference type="STRING" id="1296121.A0A1A6A278"/>
<keyword evidence="2" id="KW-0808">Transferase</keyword>
<dbReference type="InterPro" id="IPR011009">
    <property type="entry name" value="Kinase-like_dom_sf"/>
</dbReference>
<evidence type="ECO:0000259" key="1">
    <source>
        <dbReference type="PROSITE" id="PS50011"/>
    </source>
</evidence>
<dbReference type="EMBL" id="CP144535">
    <property type="protein sequence ID" value="WWC62936.1"/>
    <property type="molecule type" value="Genomic_DNA"/>
</dbReference>
<dbReference type="EMBL" id="KI894032">
    <property type="protein sequence ID" value="OBR84167.1"/>
    <property type="molecule type" value="Genomic_DNA"/>
</dbReference>
<dbReference type="VEuPathDB" id="FungiDB:I303_05024"/>
<dbReference type="RefSeq" id="XP_018262009.1">
    <property type="nucleotide sequence ID" value="XM_018408318.1"/>
</dbReference>
<dbReference type="GO" id="GO:0005737">
    <property type="term" value="C:cytoplasm"/>
    <property type="evidence" value="ECO:0007669"/>
    <property type="project" value="TreeGrafter"/>
</dbReference>
<gene>
    <name evidence="2" type="ORF">I303_05024</name>
    <name evidence="3" type="ORF">I303_105534</name>
</gene>
<sequence length="344" mass="39086">MSSPSTPQERARSQQTAPCDDVFEQFSYSKPQDQDWLEWKYTLRGGLIKHRNTIYEVIRIPNTFSDRVINQTADLPPVPWPGARIIGNQIERWTQDELEINVKQLGYDLDLNHIDNGVGSEYSKRSKLAIESESFRSLDLVDYCEEIHHAKIPHSVEEIENLKVVIGLPHLVQLVGRTPDGRIVTTKFGQTTLMDVAFDKKTNIPDKRKINWMLDIVDGLEALHQLNILHKDLMPWNVLIDGDQAIICDLESYHKIGGADAPESNIEQPYTTKSDIYSLGGIMWAMENRNKARPHLTLRPSGILKDIMARCLAADPDNRPSLDWITSELDTLLSASGMADFTDR</sequence>
<feature type="domain" description="Protein kinase" evidence="1">
    <location>
        <begin position="55"/>
        <end position="344"/>
    </location>
</feature>
<proteinExistence type="predicted"/>
<dbReference type="GO" id="GO:0005524">
    <property type="term" value="F:ATP binding"/>
    <property type="evidence" value="ECO:0007669"/>
    <property type="project" value="InterPro"/>
</dbReference>